<name>A0ACB7SMF6_HYAAI</name>
<keyword evidence="2" id="KW-1185">Reference proteome</keyword>
<evidence type="ECO:0000313" key="2">
    <source>
        <dbReference type="Proteomes" id="UP000821845"/>
    </source>
</evidence>
<organism evidence="1 2">
    <name type="scientific">Hyalomma asiaticum</name>
    <name type="common">Tick</name>
    <dbReference type="NCBI Taxonomy" id="266040"/>
    <lineage>
        <taxon>Eukaryota</taxon>
        <taxon>Metazoa</taxon>
        <taxon>Ecdysozoa</taxon>
        <taxon>Arthropoda</taxon>
        <taxon>Chelicerata</taxon>
        <taxon>Arachnida</taxon>
        <taxon>Acari</taxon>
        <taxon>Parasitiformes</taxon>
        <taxon>Ixodida</taxon>
        <taxon>Ixodoidea</taxon>
        <taxon>Ixodidae</taxon>
        <taxon>Hyalomminae</taxon>
        <taxon>Hyalomma</taxon>
    </lineage>
</organism>
<gene>
    <name evidence="1" type="ORF">HPB50_010974</name>
</gene>
<comment type="caution">
    <text evidence="1">The sequence shown here is derived from an EMBL/GenBank/DDBJ whole genome shotgun (WGS) entry which is preliminary data.</text>
</comment>
<evidence type="ECO:0000313" key="1">
    <source>
        <dbReference type="EMBL" id="KAH6935860.1"/>
    </source>
</evidence>
<protein>
    <submittedName>
        <fullName evidence="1">Uncharacterized protein</fullName>
    </submittedName>
</protein>
<sequence length="361" mass="39724">MTISARNGVLDLHNDWAHSGPWDDRLDLGRKCDTLDSGQKCWLINDLTAWNQVMHGLAFEIIETRPGRLRLHSIPRGKAGGDNTAAARQASFLVSWLLARHWCIDEFSVTCAVPCGRPLEETPFPIRLRPSPGAKRSLRFLEIEERPTAALAVRDVDAVIDLEVVKISARMVRREFAAEVEELIRRNANSIKSLDISDMNRLPRNIIKALDGLVKCESLRVCSLMDFIRGLPDAQAVAQLMRTSTALKELTVDPVIEPQITLAAKALECSSTLTKLTLFIPDLASTAACSFPALEANTVLKELCLAGCCCIDAECGHAIASTLRKNSCLRGINIKDVQIDYDSMAEWPGALAKIGHWNGSS</sequence>
<dbReference type="Proteomes" id="UP000821845">
    <property type="component" value="Chromosome 3"/>
</dbReference>
<accession>A0ACB7SMF6</accession>
<dbReference type="EMBL" id="CM023483">
    <property type="protein sequence ID" value="KAH6935860.1"/>
    <property type="molecule type" value="Genomic_DNA"/>
</dbReference>
<proteinExistence type="predicted"/>
<reference evidence="1" key="1">
    <citation type="submission" date="2020-05" db="EMBL/GenBank/DDBJ databases">
        <title>Large-scale comparative analyses of tick genomes elucidate their genetic diversity and vector capacities.</title>
        <authorList>
            <person name="Jia N."/>
            <person name="Wang J."/>
            <person name="Shi W."/>
            <person name="Du L."/>
            <person name="Sun Y."/>
            <person name="Zhan W."/>
            <person name="Jiang J."/>
            <person name="Wang Q."/>
            <person name="Zhang B."/>
            <person name="Ji P."/>
            <person name="Sakyi L.B."/>
            <person name="Cui X."/>
            <person name="Yuan T."/>
            <person name="Jiang B."/>
            <person name="Yang W."/>
            <person name="Lam T.T.-Y."/>
            <person name="Chang Q."/>
            <person name="Ding S."/>
            <person name="Wang X."/>
            <person name="Zhu J."/>
            <person name="Ruan X."/>
            <person name="Zhao L."/>
            <person name="Wei J."/>
            <person name="Que T."/>
            <person name="Du C."/>
            <person name="Cheng J."/>
            <person name="Dai P."/>
            <person name="Han X."/>
            <person name="Huang E."/>
            <person name="Gao Y."/>
            <person name="Liu J."/>
            <person name="Shao H."/>
            <person name="Ye R."/>
            <person name="Li L."/>
            <person name="Wei W."/>
            <person name="Wang X."/>
            <person name="Wang C."/>
            <person name="Yang T."/>
            <person name="Huo Q."/>
            <person name="Li W."/>
            <person name="Guo W."/>
            <person name="Chen H."/>
            <person name="Zhou L."/>
            <person name="Ni X."/>
            <person name="Tian J."/>
            <person name="Zhou Y."/>
            <person name="Sheng Y."/>
            <person name="Liu T."/>
            <person name="Pan Y."/>
            <person name="Xia L."/>
            <person name="Li J."/>
            <person name="Zhao F."/>
            <person name="Cao W."/>
        </authorList>
    </citation>
    <scope>NUCLEOTIDE SEQUENCE</scope>
    <source>
        <strain evidence="1">Hyas-2018</strain>
    </source>
</reference>